<accession>A0A3B1DET0</accession>
<organism evidence="1">
    <name type="scientific">hydrothermal vent metagenome</name>
    <dbReference type="NCBI Taxonomy" id="652676"/>
    <lineage>
        <taxon>unclassified sequences</taxon>
        <taxon>metagenomes</taxon>
        <taxon>ecological metagenomes</taxon>
    </lineage>
</organism>
<reference evidence="1" key="1">
    <citation type="submission" date="2018-06" db="EMBL/GenBank/DDBJ databases">
        <authorList>
            <person name="Zhirakovskaya E."/>
        </authorList>
    </citation>
    <scope>NUCLEOTIDE SEQUENCE</scope>
</reference>
<dbReference type="EMBL" id="UOGL01000486">
    <property type="protein sequence ID" value="VAX40849.1"/>
    <property type="molecule type" value="Genomic_DNA"/>
</dbReference>
<name>A0A3B1DET0_9ZZZZ</name>
<protein>
    <submittedName>
        <fullName evidence="1">Uncharacterized protein</fullName>
    </submittedName>
</protein>
<dbReference type="AlphaFoldDB" id="A0A3B1DET0"/>
<proteinExistence type="predicted"/>
<dbReference type="InterPro" id="IPR038402">
    <property type="entry name" value="PvuII_sf"/>
</dbReference>
<sequence>MATEVFRKIVSLVLKAAELARSVGIDNLLQPGLVKEMIIADILGHELIHKKRDADAHAKGNPDEKYEYLSCKEGGSGQFDRIFKEPSAKRAESLKRITRNKMIYLAVFYKSNQTKVKVIYKIKPSVLLKETEAKLDRSENSISHVGFTENWAKSNGNVVYQDTTKAT</sequence>
<gene>
    <name evidence="1" type="ORF">MNBD_PLANCTO02-1126</name>
</gene>
<evidence type="ECO:0000313" key="1">
    <source>
        <dbReference type="EMBL" id="VAX40849.1"/>
    </source>
</evidence>
<dbReference type="Gene3D" id="3.40.210.10">
    <property type="entry name" value="PVUII Endonuclease, subunit A"/>
    <property type="match status" value="1"/>
</dbReference>